<name>A0A7R9AGB3_9CRUS</name>
<accession>A0A7R9AGB3</accession>
<dbReference type="InterPro" id="IPR036056">
    <property type="entry name" value="Fibrinogen-like_C"/>
</dbReference>
<dbReference type="AlphaFoldDB" id="A0A7R9AGB3"/>
<feature type="region of interest" description="Disordered" evidence="2">
    <location>
        <begin position="1"/>
        <end position="37"/>
    </location>
</feature>
<feature type="non-terminal residue" evidence="3">
    <location>
        <position position="439"/>
    </location>
</feature>
<dbReference type="OrthoDB" id="5989513at2759"/>
<feature type="non-terminal residue" evidence="3">
    <location>
        <position position="1"/>
    </location>
</feature>
<evidence type="ECO:0000313" key="4">
    <source>
        <dbReference type="Proteomes" id="UP000677054"/>
    </source>
</evidence>
<gene>
    <name evidence="3" type="ORF">DSTB1V02_LOCUS13424</name>
</gene>
<dbReference type="SUPFAM" id="SSF56496">
    <property type="entry name" value="Fibrinogen C-terminal domain-like"/>
    <property type="match status" value="1"/>
</dbReference>
<evidence type="ECO:0000256" key="2">
    <source>
        <dbReference type="SAM" id="MobiDB-lite"/>
    </source>
</evidence>
<protein>
    <submittedName>
        <fullName evidence="3">Uncharacterized protein</fullName>
    </submittedName>
</protein>
<feature type="region of interest" description="Disordered" evidence="2">
    <location>
        <begin position="98"/>
        <end position="126"/>
    </location>
</feature>
<sequence>FGDRIELQDPRNQLKGLPTDAGISEIRSSPDDISGLKKLQDDLRKKRLGKEEESLQTATPLLENVAAEQKMKTGHEKPSGENQEILEKLEERIERVKKVDKPGAAPSQNEPELLKHSSNSVRELRSVPDSEDIVPILLRKFEEFADDNAQLKFDNAQFKLDIAQLKRENANLKQDNENLKSHQQEKDNDLKLREHTVEERLRYLEAITRQITPRTCQTLADLGVTLSGTYLVDPDGVFIGDPPIQVLCDMGTDPVSTIVLHDSMENTEIDHCPDPGSYSRSITYDASLKQIKALIDQSESCEQQITYNCFTIALTTNDVHYAWWMDRHDEPQYYWDGSHAGEHVCNCGLTGDCIDPIVPCNCDAEAPQWESDVGAITNGTALPITELRFGGFRMDLEETDPEFQVETSARLSGEVVYFNAYGTSGSEDSVLHFDGTEVN</sequence>
<evidence type="ECO:0000256" key="1">
    <source>
        <dbReference type="SAM" id="Coils"/>
    </source>
</evidence>
<feature type="compositionally biased region" description="Polar residues" evidence="2">
    <location>
        <begin position="106"/>
        <end position="121"/>
    </location>
</feature>
<keyword evidence="4" id="KW-1185">Reference proteome</keyword>
<proteinExistence type="predicted"/>
<evidence type="ECO:0000313" key="3">
    <source>
        <dbReference type="EMBL" id="CAD7253676.1"/>
    </source>
</evidence>
<reference evidence="3" key="1">
    <citation type="submission" date="2020-11" db="EMBL/GenBank/DDBJ databases">
        <authorList>
            <person name="Tran Van P."/>
        </authorList>
    </citation>
    <scope>NUCLEOTIDE SEQUENCE</scope>
</reference>
<dbReference type="Proteomes" id="UP000677054">
    <property type="component" value="Unassembled WGS sequence"/>
</dbReference>
<dbReference type="EMBL" id="CAJPEV010006360">
    <property type="protein sequence ID" value="CAG0904069.1"/>
    <property type="molecule type" value="Genomic_DNA"/>
</dbReference>
<keyword evidence="1" id="KW-0175">Coiled coil</keyword>
<dbReference type="EMBL" id="LR905877">
    <property type="protein sequence ID" value="CAD7253676.1"/>
    <property type="molecule type" value="Genomic_DNA"/>
</dbReference>
<dbReference type="Gene3D" id="2.60.120.1000">
    <property type="match status" value="1"/>
</dbReference>
<feature type="coiled-coil region" evidence="1">
    <location>
        <begin position="148"/>
        <end position="189"/>
    </location>
</feature>
<organism evidence="3">
    <name type="scientific">Darwinula stevensoni</name>
    <dbReference type="NCBI Taxonomy" id="69355"/>
    <lineage>
        <taxon>Eukaryota</taxon>
        <taxon>Metazoa</taxon>
        <taxon>Ecdysozoa</taxon>
        <taxon>Arthropoda</taxon>
        <taxon>Crustacea</taxon>
        <taxon>Oligostraca</taxon>
        <taxon>Ostracoda</taxon>
        <taxon>Podocopa</taxon>
        <taxon>Podocopida</taxon>
        <taxon>Darwinulocopina</taxon>
        <taxon>Darwinuloidea</taxon>
        <taxon>Darwinulidae</taxon>
        <taxon>Darwinula</taxon>
    </lineage>
</organism>
<feature type="compositionally biased region" description="Basic and acidic residues" evidence="2">
    <location>
        <begin position="28"/>
        <end position="37"/>
    </location>
</feature>